<name>A0ABU3ZLJ1_9GAMM</name>
<comment type="caution">
    <text evidence="2">The sequence shown here is derived from an EMBL/GenBank/DDBJ whole genome shotgun (WGS) entry which is preliminary data.</text>
</comment>
<dbReference type="RefSeq" id="WP_317523799.1">
    <property type="nucleotide sequence ID" value="NZ_JAWJZI010000009.1"/>
</dbReference>
<keyword evidence="1" id="KW-0175">Coiled coil</keyword>
<dbReference type="Proteomes" id="UP001186452">
    <property type="component" value="Unassembled WGS sequence"/>
</dbReference>
<gene>
    <name evidence="2" type="ORF">R2X38_18470</name>
</gene>
<dbReference type="EMBL" id="JAWJZI010000009">
    <property type="protein sequence ID" value="MDV5170985.1"/>
    <property type="molecule type" value="Genomic_DNA"/>
</dbReference>
<protein>
    <submittedName>
        <fullName evidence="2">Uncharacterized protein</fullName>
    </submittedName>
</protein>
<evidence type="ECO:0000313" key="2">
    <source>
        <dbReference type="EMBL" id="MDV5170985.1"/>
    </source>
</evidence>
<keyword evidence="3" id="KW-1185">Reference proteome</keyword>
<reference evidence="2 3" key="1">
    <citation type="submission" date="2023-10" db="EMBL/GenBank/DDBJ databases">
        <title>Marine bacteria isolated from horseshoe crab.</title>
        <authorList>
            <person name="Cheng T.H."/>
        </authorList>
    </citation>
    <scope>NUCLEOTIDE SEQUENCE [LARGE SCALE GENOMIC DNA]</scope>
    <source>
        <strain evidence="2 3">HSC6</strain>
    </source>
</reference>
<evidence type="ECO:0000256" key="1">
    <source>
        <dbReference type="SAM" id="Coils"/>
    </source>
</evidence>
<accession>A0ABU3ZLJ1</accession>
<proteinExistence type="predicted"/>
<feature type="coiled-coil region" evidence="1">
    <location>
        <begin position="251"/>
        <end position="278"/>
    </location>
</feature>
<sequence>MAKTKKIQNVLDKQSKKLDQSIEFIVDELIGSTTSHFDELLGEGHASPLKYDAATLEPLMYYVDAAIEDVRVNGADLIDEEFCKLHDLPSPEHIASYSDIQALYVAFVVPELFPDVGVHGDIVDEEVAEQFLFPALARRKAEQALFEVKKIRKVARAGGEFNTDLAVKLVDDLHFIEGMLLCERQTVNAEPYVKRREHKKLAEEELASKRRASVKNSSSHKESAKMQPFFNEFVNQVHVLMAKHGVFQKVYERFKKKLVTSKCSLDDLEEEIRKETQKHCSRAFSVGASGAVSPFDVELANLADKLDFDIWGADIKPEDFELSRSTINRHVVKALASIN</sequence>
<organism evidence="2 3">
    <name type="scientific">Photobacterium rosenbergii</name>
    <dbReference type="NCBI Taxonomy" id="294936"/>
    <lineage>
        <taxon>Bacteria</taxon>
        <taxon>Pseudomonadati</taxon>
        <taxon>Pseudomonadota</taxon>
        <taxon>Gammaproteobacteria</taxon>
        <taxon>Vibrionales</taxon>
        <taxon>Vibrionaceae</taxon>
        <taxon>Photobacterium</taxon>
    </lineage>
</organism>
<evidence type="ECO:0000313" key="3">
    <source>
        <dbReference type="Proteomes" id="UP001186452"/>
    </source>
</evidence>